<organism evidence="1 2">
    <name type="scientific">Cricetulus griseus</name>
    <name type="common">Chinese hamster</name>
    <name type="synonym">Cricetulus barabensis griseus</name>
    <dbReference type="NCBI Taxonomy" id="10029"/>
    <lineage>
        <taxon>Eukaryota</taxon>
        <taxon>Metazoa</taxon>
        <taxon>Chordata</taxon>
        <taxon>Craniata</taxon>
        <taxon>Vertebrata</taxon>
        <taxon>Euteleostomi</taxon>
        <taxon>Mammalia</taxon>
        <taxon>Eutheria</taxon>
        <taxon>Euarchontoglires</taxon>
        <taxon>Glires</taxon>
        <taxon>Rodentia</taxon>
        <taxon>Myomorpha</taxon>
        <taxon>Muroidea</taxon>
        <taxon>Cricetidae</taxon>
        <taxon>Cricetinae</taxon>
        <taxon>Cricetulus</taxon>
    </lineage>
</organism>
<evidence type="ECO:0000313" key="1">
    <source>
        <dbReference type="EMBL" id="EGW00587.1"/>
    </source>
</evidence>
<gene>
    <name evidence="1" type="ORF">I79_022865</name>
</gene>
<sequence>MLPDQISEVNESPVHAFLPEPLLGNTDIAHVGVVIGTCDLRQVNESPVHDFFFLTPLLGNSDHVHVGSGLVYLQALKACPVLIGQLVVMAHSPSLGDFYALHVIAVYLSVKYTQSRNAYHQQLTSDWFLATRQASDLLVARVDHSQKALPCSQHPDLLPGTEWEGGCLVPRRLHPPRNVPVCTAGCMVLARMDALMCMETSLLVETLAVTTVGDEPWANNALKAQKEEHTVLTKRIEKEVTTVTMIGDSYSIVLQSAPEDREVTEALLEIHGDGDFPGCHGVNPEPMAANSCSIDLQSAPEDSSSQRLCYQHCENEKTTAPLDAMRAQSMVE</sequence>
<dbReference type="AlphaFoldDB" id="G3IGF3"/>
<reference evidence="2" key="1">
    <citation type="journal article" date="2011" name="Nat. Biotechnol.">
        <title>The genomic sequence of the Chinese hamster ovary (CHO)-K1 cell line.</title>
        <authorList>
            <person name="Xu X."/>
            <person name="Nagarajan H."/>
            <person name="Lewis N.E."/>
            <person name="Pan S."/>
            <person name="Cai Z."/>
            <person name="Liu X."/>
            <person name="Chen W."/>
            <person name="Xie M."/>
            <person name="Wang W."/>
            <person name="Hammond S."/>
            <person name="Andersen M.R."/>
            <person name="Neff N."/>
            <person name="Passarelli B."/>
            <person name="Koh W."/>
            <person name="Fan H.C."/>
            <person name="Wang J."/>
            <person name="Gui Y."/>
            <person name="Lee K.H."/>
            <person name="Betenbaugh M.J."/>
            <person name="Quake S.R."/>
            <person name="Famili I."/>
            <person name="Palsson B.O."/>
            <person name="Wang J."/>
        </authorList>
    </citation>
    <scope>NUCLEOTIDE SEQUENCE [LARGE SCALE GENOMIC DNA]</scope>
    <source>
        <strain evidence="2">CHO K1 cell line</strain>
    </source>
</reference>
<dbReference type="Proteomes" id="UP000001075">
    <property type="component" value="Unassembled WGS sequence"/>
</dbReference>
<protein>
    <submittedName>
        <fullName evidence="1">Uncharacterized protein</fullName>
    </submittedName>
</protein>
<proteinExistence type="predicted"/>
<dbReference type="EMBL" id="JH002553">
    <property type="protein sequence ID" value="EGW00587.1"/>
    <property type="molecule type" value="Genomic_DNA"/>
</dbReference>
<dbReference type="InParanoid" id="G3IGF3"/>
<accession>G3IGF3</accession>
<evidence type="ECO:0000313" key="2">
    <source>
        <dbReference type="Proteomes" id="UP000001075"/>
    </source>
</evidence>
<name>G3IGF3_CRIGR</name>